<dbReference type="RefSeq" id="WP_129892362.1">
    <property type="nucleotide sequence ID" value="NZ_CP035758.1"/>
</dbReference>
<gene>
    <name evidence="1" type="ORF">EPA93_37130</name>
</gene>
<reference evidence="1 2" key="1">
    <citation type="submission" date="2019-01" db="EMBL/GenBank/DDBJ databases">
        <title>Ktedonosporobacter rubrisoli SCAWS-G2.</title>
        <authorList>
            <person name="Huang Y."/>
            <person name="Yan B."/>
        </authorList>
    </citation>
    <scope>NUCLEOTIDE SEQUENCE [LARGE SCALE GENOMIC DNA]</scope>
    <source>
        <strain evidence="1 2">SCAWS-G2</strain>
    </source>
</reference>
<accession>A0A4V0YZY1</accession>
<evidence type="ECO:0000313" key="2">
    <source>
        <dbReference type="Proteomes" id="UP000290365"/>
    </source>
</evidence>
<proteinExistence type="predicted"/>
<dbReference type="Proteomes" id="UP000290365">
    <property type="component" value="Chromosome"/>
</dbReference>
<organism evidence="1 2">
    <name type="scientific">Ktedonosporobacter rubrisoli</name>
    <dbReference type="NCBI Taxonomy" id="2509675"/>
    <lineage>
        <taxon>Bacteria</taxon>
        <taxon>Bacillati</taxon>
        <taxon>Chloroflexota</taxon>
        <taxon>Ktedonobacteria</taxon>
        <taxon>Ktedonobacterales</taxon>
        <taxon>Ktedonosporobacteraceae</taxon>
        <taxon>Ktedonosporobacter</taxon>
    </lineage>
</organism>
<protein>
    <submittedName>
        <fullName evidence="1">Uncharacterized protein</fullName>
    </submittedName>
</protein>
<sequence length="83" mass="9445">MKNAEQGGLKPSRQTILIVLDALSRAKMVLPIAQLAYEKEKLTETIRACVAWLDHYQVAYHYDKTCHMYVLDLPAEKQEGAEP</sequence>
<keyword evidence="2" id="KW-1185">Reference proteome</keyword>
<dbReference type="KEGG" id="kbs:EPA93_37130"/>
<name>A0A4V0YZY1_KTERU</name>
<dbReference type="AlphaFoldDB" id="A0A4V0YZY1"/>
<evidence type="ECO:0000313" key="1">
    <source>
        <dbReference type="EMBL" id="QBD81301.1"/>
    </source>
</evidence>
<dbReference type="EMBL" id="CP035758">
    <property type="protein sequence ID" value="QBD81301.1"/>
    <property type="molecule type" value="Genomic_DNA"/>
</dbReference>